<evidence type="ECO:0000313" key="12">
    <source>
        <dbReference type="Proteomes" id="UP000614216"/>
    </source>
</evidence>
<feature type="transmembrane region" description="Helical" evidence="9">
    <location>
        <begin position="6"/>
        <end position="35"/>
    </location>
</feature>
<dbReference type="EMBL" id="JAEUGD010000058">
    <property type="protein sequence ID" value="MBL6447928.1"/>
    <property type="molecule type" value="Genomic_DNA"/>
</dbReference>
<keyword evidence="6" id="KW-0418">Kinase</keyword>
<evidence type="ECO:0000256" key="3">
    <source>
        <dbReference type="ARBA" id="ARBA00022553"/>
    </source>
</evidence>
<dbReference type="RefSeq" id="WP_202857471.1">
    <property type="nucleotide sequence ID" value="NZ_JAEUGD010000058.1"/>
</dbReference>
<name>A0A937FZQ9_9BACT</name>
<comment type="caution">
    <text evidence="11">The sequence shown here is derived from an EMBL/GenBank/DDBJ whole genome shotgun (WGS) entry which is preliminary data.</text>
</comment>
<gene>
    <name evidence="11" type="ORF">JMN32_16550</name>
</gene>
<evidence type="ECO:0000256" key="1">
    <source>
        <dbReference type="ARBA" id="ARBA00000085"/>
    </source>
</evidence>
<dbReference type="GO" id="GO:0046983">
    <property type="term" value="F:protein dimerization activity"/>
    <property type="evidence" value="ECO:0007669"/>
    <property type="project" value="InterPro"/>
</dbReference>
<dbReference type="SMART" id="SM00387">
    <property type="entry name" value="HATPase_c"/>
    <property type="match status" value="1"/>
</dbReference>
<dbReference type="GO" id="GO:0016020">
    <property type="term" value="C:membrane"/>
    <property type="evidence" value="ECO:0007669"/>
    <property type="project" value="InterPro"/>
</dbReference>
<comment type="catalytic activity">
    <reaction evidence="1">
        <text>ATP + protein L-histidine = ADP + protein N-phospho-L-histidine.</text>
        <dbReference type="EC" id="2.7.13.3"/>
    </reaction>
</comment>
<dbReference type="InterPro" id="IPR036890">
    <property type="entry name" value="HATPase_C_sf"/>
</dbReference>
<reference evidence="11" key="1">
    <citation type="submission" date="2021-01" db="EMBL/GenBank/DDBJ databases">
        <title>Fulvivirga kasyanovii gen. nov., sp nov., a novel member of the phylum Bacteroidetes isolated from seawater in a mussel farm.</title>
        <authorList>
            <person name="Zhao L.-H."/>
            <person name="Wang Z.-J."/>
        </authorList>
    </citation>
    <scope>NUCLEOTIDE SEQUENCE</scope>
    <source>
        <strain evidence="11">29W222</strain>
    </source>
</reference>
<dbReference type="Pfam" id="PF07730">
    <property type="entry name" value="HisKA_3"/>
    <property type="match status" value="1"/>
</dbReference>
<dbReference type="Gene3D" id="1.20.5.1930">
    <property type="match status" value="1"/>
</dbReference>
<evidence type="ECO:0000256" key="4">
    <source>
        <dbReference type="ARBA" id="ARBA00022679"/>
    </source>
</evidence>
<protein>
    <recommendedName>
        <fullName evidence="2">histidine kinase</fullName>
        <ecNumber evidence="2">2.7.13.3</ecNumber>
    </recommendedName>
</protein>
<accession>A0A937FZQ9</accession>
<organism evidence="11 12">
    <name type="scientific">Fulvivirga marina</name>
    <dbReference type="NCBI Taxonomy" id="2494733"/>
    <lineage>
        <taxon>Bacteria</taxon>
        <taxon>Pseudomonadati</taxon>
        <taxon>Bacteroidota</taxon>
        <taxon>Cytophagia</taxon>
        <taxon>Cytophagales</taxon>
        <taxon>Fulvivirgaceae</taxon>
        <taxon>Fulvivirga</taxon>
    </lineage>
</organism>
<dbReference type="InterPro" id="IPR011712">
    <property type="entry name" value="Sig_transdc_His_kin_sub3_dim/P"/>
</dbReference>
<dbReference type="AlphaFoldDB" id="A0A937FZQ9"/>
<evidence type="ECO:0000313" key="11">
    <source>
        <dbReference type="EMBL" id="MBL6447928.1"/>
    </source>
</evidence>
<dbReference type="PANTHER" id="PTHR24421:SF10">
    <property type="entry name" value="NITRATE_NITRITE SENSOR PROTEIN NARQ"/>
    <property type="match status" value="1"/>
</dbReference>
<dbReference type="CDD" id="cd16917">
    <property type="entry name" value="HATPase_UhpB-NarQ-NarX-like"/>
    <property type="match status" value="1"/>
</dbReference>
<evidence type="ECO:0000256" key="5">
    <source>
        <dbReference type="ARBA" id="ARBA00022741"/>
    </source>
</evidence>
<evidence type="ECO:0000256" key="6">
    <source>
        <dbReference type="ARBA" id="ARBA00022777"/>
    </source>
</evidence>
<keyword evidence="8" id="KW-0902">Two-component regulatory system</keyword>
<dbReference type="SUPFAM" id="SSF55874">
    <property type="entry name" value="ATPase domain of HSP90 chaperone/DNA topoisomerase II/histidine kinase"/>
    <property type="match status" value="1"/>
</dbReference>
<feature type="domain" description="Histidine kinase/HSP90-like ATPase" evidence="10">
    <location>
        <begin position="169"/>
        <end position="263"/>
    </location>
</feature>
<evidence type="ECO:0000256" key="8">
    <source>
        <dbReference type="ARBA" id="ARBA00023012"/>
    </source>
</evidence>
<keyword evidence="12" id="KW-1185">Reference proteome</keyword>
<dbReference type="Proteomes" id="UP000614216">
    <property type="component" value="Unassembled WGS sequence"/>
</dbReference>
<sequence length="267" mass="30046">MKEYPISDIVIAITAGSLLLFLLCTFIVAFTLVFVRKRQQHKIEKQQIKEQFSKNLLEAQLEIREETLRHIGYELHDNLGQIASLIKINLNIIDLDAREKAEEKLGETRNLIRKLIADIKELSISLNSDRVVSTGLFKGLKGEVERIKKLGLHEVTFDCDVKNIEPNPHKTIILFRMSQEILNNALKHSNATSISVWAEVSDDFLTLIFKDNGVGFNVDKAVNHGGSGLLNLKTRAKLIHATLKVNSTAHTGTEIIINVPISNESNY</sequence>
<dbReference type="PANTHER" id="PTHR24421">
    <property type="entry name" value="NITRATE/NITRITE SENSOR PROTEIN NARX-RELATED"/>
    <property type="match status" value="1"/>
</dbReference>
<dbReference type="InterPro" id="IPR003594">
    <property type="entry name" value="HATPase_dom"/>
</dbReference>
<dbReference type="EC" id="2.7.13.3" evidence="2"/>
<evidence type="ECO:0000259" key="10">
    <source>
        <dbReference type="SMART" id="SM00387"/>
    </source>
</evidence>
<keyword evidence="9" id="KW-0472">Membrane</keyword>
<keyword evidence="9" id="KW-1133">Transmembrane helix</keyword>
<keyword evidence="9" id="KW-0812">Transmembrane</keyword>
<keyword evidence="4" id="KW-0808">Transferase</keyword>
<dbReference type="GO" id="GO:0005524">
    <property type="term" value="F:ATP binding"/>
    <property type="evidence" value="ECO:0007669"/>
    <property type="project" value="UniProtKB-KW"/>
</dbReference>
<evidence type="ECO:0000256" key="9">
    <source>
        <dbReference type="SAM" id="Phobius"/>
    </source>
</evidence>
<keyword evidence="5" id="KW-0547">Nucleotide-binding</keyword>
<evidence type="ECO:0000256" key="7">
    <source>
        <dbReference type="ARBA" id="ARBA00022840"/>
    </source>
</evidence>
<evidence type="ECO:0000256" key="2">
    <source>
        <dbReference type="ARBA" id="ARBA00012438"/>
    </source>
</evidence>
<keyword evidence="7" id="KW-0067">ATP-binding</keyword>
<proteinExistence type="predicted"/>
<dbReference type="Gene3D" id="3.30.565.10">
    <property type="entry name" value="Histidine kinase-like ATPase, C-terminal domain"/>
    <property type="match status" value="1"/>
</dbReference>
<dbReference type="Pfam" id="PF02518">
    <property type="entry name" value="HATPase_c"/>
    <property type="match status" value="1"/>
</dbReference>
<keyword evidence="3" id="KW-0597">Phosphoprotein</keyword>
<dbReference type="InterPro" id="IPR050482">
    <property type="entry name" value="Sensor_HK_TwoCompSys"/>
</dbReference>
<dbReference type="GO" id="GO:0000155">
    <property type="term" value="F:phosphorelay sensor kinase activity"/>
    <property type="evidence" value="ECO:0007669"/>
    <property type="project" value="InterPro"/>
</dbReference>